<dbReference type="AlphaFoldDB" id="A0A8X6YLR2"/>
<reference evidence="1" key="1">
    <citation type="submission" date="2020-08" db="EMBL/GenBank/DDBJ databases">
        <title>Multicomponent nature underlies the extraordinary mechanical properties of spider dragline silk.</title>
        <authorList>
            <person name="Kono N."/>
            <person name="Nakamura H."/>
            <person name="Mori M."/>
            <person name="Yoshida Y."/>
            <person name="Ohtoshi R."/>
            <person name="Malay A.D."/>
            <person name="Moran D.A.P."/>
            <person name="Tomita M."/>
            <person name="Numata K."/>
            <person name="Arakawa K."/>
        </authorList>
    </citation>
    <scope>NUCLEOTIDE SEQUENCE</scope>
</reference>
<name>A0A8X6YLR2_9ARAC</name>
<dbReference type="Proteomes" id="UP000886998">
    <property type="component" value="Unassembled WGS sequence"/>
</dbReference>
<dbReference type="EMBL" id="BMAV01019888">
    <property type="protein sequence ID" value="GFY73155.1"/>
    <property type="molecule type" value="Genomic_DNA"/>
</dbReference>
<accession>A0A8X6YLR2</accession>
<gene>
    <name evidence="1" type="ORF">TNIN_156391</name>
</gene>
<sequence length="117" mass="14110">MPREGAFHHLIIVSYPRREKDQRKWLSIQHDFMLLSRQVCWLFADRTNMYFKEVWCKGVNEWQGISKKIKEHENSVTHVQACCTYDIWKQNKTVNSLLKCNFKEEVNKVIVKSYEES</sequence>
<organism evidence="1 2">
    <name type="scientific">Trichonephila inaurata madagascariensis</name>
    <dbReference type="NCBI Taxonomy" id="2747483"/>
    <lineage>
        <taxon>Eukaryota</taxon>
        <taxon>Metazoa</taxon>
        <taxon>Ecdysozoa</taxon>
        <taxon>Arthropoda</taxon>
        <taxon>Chelicerata</taxon>
        <taxon>Arachnida</taxon>
        <taxon>Araneae</taxon>
        <taxon>Araneomorphae</taxon>
        <taxon>Entelegynae</taxon>
        <taxon>Araneoidea</taxon>
        <taxon>Nephilidae</taxon>
        <taxon>Trichonephila</taxon>
        <taxon>Trichonephila inaurata</taxon>
    </lineage>
</organism>
<keyword evidence="2" id="KW-1185">Reference proteome</keyword>
<protein>
    <submittedName>
        <fullName evidence="1">Uncharacterized protein</fullName>
    </submittedName>
</protein>
<evidence type="ECO:0000313" key="2">
    <source>
        <dbReference type="Proteomes" id="UP000886998"/>
    </source>
</evidence>
<evidence type="ECO:0000313" key="1">
    <source>
        <dbReference type="EMBL" id="GFY73155.1"/>
    </source>
</evidence>
<dbReference type="OrthoDB" id="6769051at2759"/>
<comment type="caution">
    <text evidence="1">The sequence shown here is derived from an EMBL/GenBank/DDBJ whole genome shotgun (WGS) entry which is preliminary data.</text>
</comment>
<proteinExistence type="predicted"/>